<dbReference type="GO" id="GO:0007399">
    <property type="term" value="P:nervous system development"/>
    <property type="evidence" value="ECO:0007669"/>
    <property type="project" value="UniProtKB-ARBA"/>
</dbReference>
<keyword evidence="6" id="KW-1015">Disulfide bond</keyword>
<evidence type="ECO:0000256" key="6">
    <source>
        <dbReference type="ARBA" id="ARBA00023157"/>
    </source>
</evidence>
<dbReference type="EMBL" id="CADCXU010008796">
    <property type="protein sequence ID" value="CAA9999442.1"/>
    <property type="molecule type" value="Genomic_DNA"/>
</dbReference>
<keyword evidence="13" id="KW-1185">Reference proteome</keyword>
<dbReference type="PANTHER" id="PTHR16311:SF3">
    <property type="entry name" value="THROMBOSPONDIN TYPE-1 DOMAIN-CONTAINING PROTEIN 1"/>
    <property type="match status" value="1"/>
</dbReference>
<feature type="region of interest" description="Disordered" evidence="9">
    <location>
        <begin position="525"/>
        <end position="631"/>
    </location>
</feature>
<evidence type="ECO:0000313" key="13">
    <source>
        <dbReference type="Proteomes" id="UP000479000"/>
    </source>
</evidence>
<dbReference type="GO" id="GO:0016020">
    <property type="term" value="C:membrane"/>
    <property type="evidence" value="ECO:0007669"/>
    <property type="project" value="UniProtKB-SubCell"/>
</dbReference>
<evidence type="ECO:0000313" key="12">
    <source>
        <dbReference type="EMBL" id="CAA9999442.1"/>
    </source>
</evidence>
<keyword evidence="3" id="KW-0677">Repeat</keyword>
<evidence type="ECO:0000259" key="10">
    <source>
        <dbReference type="PROSITE" id="PS01180"/>
    </source>
</evidence>
<keyword evidence="4" id="KW-1133">Transmembrane helix</keyword>
<protein>
    <recommendedName>
        <fullName evidence="10">CUB domain-containing protein</fullName>
    </recommendedName>
</protein>
<dbReference type="OrthoDB" id="446173at2759"/>
<evidence type="ECO:0000256" key="8">
    <source>
        <dbReference type="PROSITE-ProRule" id="PRU00059"/>
    </source>
</evidence>
<gene>
    <name evidence="11" type="ORF">NTEN_LOCUS5723</name>
    <name evidence="12" type="ORF">NTEN_LOCUS5725</name>
</gene>
<dbReference type="SUPFAM" id="SSF82895">
    <property type="entry name" value="TSP-1 type 1 repeat"/>
    <property type="match status" value="1"/>
</dbReference>
<evidence type="ECO:0000313" key="11">
    <source>
        <dbReference type="EMBL" id="CAA9999440.1"/>
    </source>
</evidence>
<evidence type="ECO:0000256" key="4">
    <source>
        <dbReference type="ARBA" id="ARBA00022989"/>
    </source>
</evidence>
<dbReference type="SUPFAM" id="SSF49854">
    <property type="entry name" value="Spermadhesin, CUB domain"/>
    <property type="match status" value="1"/>
</dbReference>
<name>A0A6H5G9G1_9HEMI</name>
<dbReference type="AlphaFoldDB" id="A0A6H5G9G1"/>
<evidence type="ECO:0000256" key="3">
    <source>
        <dbReference type="ARBA" id="ARBA00022737"/>
    </source>
</evidence>
<evidence type="ECO:0000256" key="7">
    <source>
        <dbReference type="ARBA" id="ARBA00023180"/>
    </source>
</evidence>
<dbReference type="PANTHER" id="PTHR16311">
    <property type="entry name" value="THROMBOSPONDIN TYPE I DOMAIN-CONTAINING 1"/>
    <property type="match status" value="1"/>
</dbReference>
<evidence type="ECO:0000256" key="5">
    <source>
        <dbReference type="ARBA" id="ARBA00023136"/>
    </source>
</evidence>
<dbReference type="FunFam" id="2.20.100.10:FF:000021">
    <property type="entry name" value="semaphorin-5B isoform X1"/>
    <property type="match status" value="1"/>
</dbReference>
<dbReference type="InterPro" id="IPR038877">
    <property type="entry name" value="THSD1"/>
</dbReference>
<dbReference type="InterPro" id="IPR036383">
    <property type="entry name" value="TSP1_rpt_sf"/>
</dbReference>
<keyword evidence="5" id="KW-0472">Membrane</keyword>
<dbReference type="InterPro" id="IPR000884">
    <property type="entry name" value="TSP1_rpt"/>
</dbReference>
<dbReference type="PROSITE" id="PS50092">
    <property type="entry name" value="TSP1"/>
    <property type="match status" value="1"/>
</dbReference>
<dbReference type="Gene3D" id="2.20.100.10">
    <property type="entry name" value="Thrombospondin type-1 (TSP1) repeat"/>
    <property type="match status" value="1"/>
</dbReference>
<dbReference type="Gene3D" id="2.60.120.290">
    <property type="entry name" value="Spermadhesin, CUB domain"/>
    <property type="match status" value="1"/>
</dbReference>
<comment type="caution">
    <text evidence="8">Lacks conserved residue(s) required for the propagation of feature annotation.</text>
</comment>
<dbReference type="Pfam" id="PF00431">
    <property type="entry name" value="CUB"/>
    <property type="match status" value="1"/>
</dbReference>
<dbReference type="PRINTS" id="PR01705">
    <property type="entry name" value="TSP1REPEAT"/>
</dbReference>
<accession>A0A6H5G9G1</accession>
<dbReference type="Pfam" id="PF00090">
    <property type="entry name" value="TSP_1"/>
    <property type="match status" value="1"/>
</dbReference>
<dbReference type="EMBL" id="CADCXU010008795">
    <property type="protein sequence ID" value="CAA9999440.1"/>
    <property type="molecule type" value="Genomic_DNA"/>
</dbReference>
<reference evidence="11 13" key="1">
    <citation type="submission" date="2020-02" db="EMBL/GenBank/DDBJ databases">
        <authorList>
            <person name="Ferguson B K."/>
        </authorList>
    </citation>
    <scope>NUCLEOTIDE SEQUENCE [LARGE SCALE GENOMIC DNA]</scope>
</reference>
<dbReference type="InterPro" id="IPR035914">
    <property type="entry name" value="Sperma_CUB_dom_sf"/>
</dbReference>
<organism evidence="11 13">
    <name type="scientific">Nesidiocoris tenuis</name>
    <dbReference type="NCBI Taxonomy" id="355587"/>
    <lineage>
        <taxon>Eukaryota</taxon>
        <taxon>Metazoa</taxon>
        <taxon>Ecdysozoa</taxon>
        <taxon>Arthropoda</taxon>
        <taxon>Hexapoda</taxon>
        <taxon>Insecta</taxon>
        <taxon>Pterygota</taxon>
        <taxon>Neoptera</taxon>
        <taxon>Paraneoptera</taxon>
        <taxon>Hemiptera</taxon>
        <taxon>Heteroptera</taxon>
        <taxon>Panheteroptera</taxon>
        <taxon>Cimicomorpha</taxon>
        <taxon>Miridae</taxon>
        <taxon>Dicyphina</taxon>
        <taxon>Nesidiocoris</taxon>
    </lineage>
</organism>
<evidence type="ECO:0000256" key="1">
    <source>
        <dbReference type="ARBA" id="ARBA00004167"/>
    </source>
</evidence>
<dbReference type="SMART" id="SM00209">
    <property type="entry name" value="TSP1"/>
    <property type="match status" value="1"/>
</dbReference>
<feature type="compositionally biased region" description="Low complexity" evidence="9">
    <location>
        <begin position="584"/>
        <end position="614"/>
    </location>
</feature>
<sequence>MGSVPLTWTNTSSLHVRFPCGIITRGGRYGVKLVVDVSNLSYVPLQIVELDVRWPSASLNLAPLEIQTYPEENVTAIVTFQTTYCQPALGSLLPETWLDLLYCGHSPLGCTFPNSTHKQLVYSEQIRGYPTLRYVPLGCHLFGMAGHYALALRSSIQDPGEPIAATHPRKTLKAVWSDRFVFNVHARSIFPCDGHSGVPVLFQYPKCILPSGDRVRLFSRLRADVSSLAPPTTMHYVSEQRVANGKHSLRFDCSLFSERYVEYCFVYISQSITGAVSDVRMDCVPTLPVLDYETGGWGEWSPWTQCTSTCSGGTRNRYRFCDSPPPRYGAKFCQGHALETESCGVAGAWDCRYYPDTGSGQVPADRPEVKAEIGPGCRCGCIVHLGTGKSHRLIAASSHSCPGRTFWLIQTEKDRVVKLSMEQFRLPCQFQSLKIRNGDSSSGEMLARLSGIPPDMPLIRSSGPSLLIEFNAGDIVSSGEECSGGFLAHASQSGGSIPMGKSITTSSTTLFSEVISLQRFRSNKHARLPEDDSEHYGAVTGSMPISPVSPVDEGPEDDTTVGSSLAVPIVKSPSSKAQKLAKLPSTRPSASSSQSSTLTNGSSPPSTNSTSRLPSSKEHKEKRNRERMLAGSEFSLNGAELEMDYYDYNVQNAVPGSYLAMDPAYCLWIPPFAPGVWEETEFIGYQGDDKKSEAYKSAESLALLKQNQMNKKSAESLSSRKDGVGQLNNEALSCIGDRSPIKVRIRSSVRS</sequence>
<dbReference type="InterPro" id="IPR000859">
    <property type="entry name" value="CUB_dom"/>
</dbReference>
<evidence type="ECO:0000256" key="2">
    <source>
        <dbReference type="ARBA" id="ARBA00022692"/>
    </source>
</evidence>
<proteinExistence type="predicted"/>
<keyword evidence="7" id="KW-0325">Glycoprotein</keyword>
<dbReference type="GO" id="GO:0071944">
    <property type="term" value="C:cell periphery"/>
    <property type="evidence" value="ECO:0007669"/>
    <property type="project" value="TreeGrafter"/>
</dbReference>
<evidence type="ECO:0000256" key="9">
    <source>
        <dbReference type="SAM" id="MobiDB-lite"/>
    </source>
</evidence>
<keyword evidence="2" id="KW-0812">Transmembrane</keyword>
<dbReference type="CDD" id="cd00041">
    <property type="entry name" value="CUB"/>
    <property type="match status" value="1"/>
</dbReference>
<feature type="domain" description="CUB" evidence="10">
    <location>
        <begin position="379"/>
        <end position="493"/>
    </location>
</feature>
<feature type="compositionally biased region" description="Basic and acidic residues" evidence="9">
    <location>
        <begin position="615"/>
        <end position="628"/>
    </location>
</feature>
<dbReference type="PROSITE" id="PS01180">
    <property type="entry name" value="CUB"/>
    <property type="match status" value="1"/>
</dbReference>
<dbReference type="Proteomes" id="UP000479000">
    <property type="component" value="Unassembled WGS sequence"/>
</dbReference>
<comment type="subcellular location">
    <subcellularLocation>
        <location evidence="1">Membrane</location>
        <topology evidence="1">Single-pass membrane protein</topology>
    </subcellularLocation>
</comment>